<accession>A0A0A9G4N0</accession>
<dbReference type="GO" id="GO:0009909">
    <property type="term" value="P:regulation of flower development"/>
    <property type="evidence" value="ECO:0007669"/>
    <property type="project" value="InterPro"/>
</dbReference>
<organism evidence="6">
    <name type="scientific">Arundo donax</name>
    <name type="common">Giant reed</name>
    <name type="synonym">Donax arundinaceus</name>
    <dbReference type="NCBI Taxonomy" id="35708"/>
    <lineage>
        <taxon>Eukaryota</taxon>
        <taxon>Viridiplantae</taxon>
        <taxon>Streptophyta</taxon>
        <taxon>Embryophyta</taxon>
        <taxon>Tracheophyta</taxon>
        <taxon>Spermatophyta</taxon>
        <taxon>Magnoliopsida</taxon>
        <taxon>Liliopsida</taxon>
        <taxon>Poales</taxon>
        <taxon>Poaceae</taxon>
        <taxon>PACMAD clade</taxon>
        <taxon>Arundinoideae</taxon>
        <taxon>Arundineae</taxon>
        <taxon>Arundo</taxon>
    </lineage>
</organism>
<dbReference type="GO" id="GO:0003700">
    <property type="term" value="F:DNA-binding transcription factor activity"/>
    <property type="evidence" value="ECO:0007669"/>
    <property type="project" value="TreeGrafter"/>
</dbReference>
<evidence type="ECO:0000313" key="6">
    <source>
        <dbReference type="EMBL" id="JAE20030.1"/>
    </source>
</evidence>
<dbReference type="PANTHER" id="PTHR31319">
    <property type="entry name" value="ZINC FINGER PROTEIN CONSTANS-LIKE 4"/>
    <property type="match status" value="1"/>
</dbReference>
<evidence type="ECO:0000256" key="4">
    <source>
        <dbReference type="SAM" id="MobiDB-lite"/>
    </source>
</evidence>
<keyword evidence="2 3" id="KW-0539">Nucleus</keyword>
<dbReference type="InterPro" id="IPR010402">
    <property type="entry name" value="CCT_domain"/>
</dbReference>
<feature type="region of interest" description="Disordered" evidence="4">
    <location>
        <begin position="80"/>
        <end position="119"/>
    </location>
</feature>
<dbReference type="EMBL" id="GBRH01177866">
    <property type="protein sequence ID" value="JAE20030.1"/>
    <property type="molecule type" value="Transcribed_RNA"/>
</dbReference>
<dbReference type="AlphaFoldDB" id="A0A0A9G4N0"/>
<dbReference type="GO" id="GO:2000028">
    <property type="term" value="P:regulation of photoperiodism, flowering"/>
    <property type="evidence" value="ECO:0007669"/>
    <property type="project" value="TreeGrafter"/>
</dbReference>
<feature type="compositionally biased region" description="Polar residues" evidence="4">
    <location>
        <begin position="1"/>
        <end position="32"/>
    </location>
</feature>
<dbReference type="GO" id="GO:0005634">
    <property type="term" value="C:nucleus"/>
    <property type="evidence" value="ECO:0007669"/>
    <property type="project" value="UniProtKB-SubCell"/>
</dbReference>
<dbReference type="Pfam" id="PF06203">
    <property type="entry name" value="CCT"/>
    <property type="match status" value="1"/>
</dbReference>
<dbReference type="PANTHER" id="PTHR31319:SF97">
    <property type="entry name" value="CCT DOMAIN-CONTAINING PROTEIN"/>
    <property type="match status" value="1"/>
</dbReference>
<evidence type="ECO:0000259" key="5">
    <source>
        <dbReference type="PROSITE" id="PS51017"/>
    </source>
</evidence>
<reference evidence="6" key="2">
    <citation type="journal article" date="2015" name="Data Brief">
        <title>Shoot transcriptome of the giant reed, Arundo donax.</title>
        <authorList>
            <person name="Barrero R.A."/>
            <person name="Guerrero F.D."/>
            <person name="Moolhuijzen P."/>
            <person name="Goolsby J.A."/>
            <person name="Tidwell J."/>
            <person name="Bellgard S.E."/>
            <person name="Bellgard M.I."/>
        </authorList>
    </citation>
    <scope>NUCLEOTIDE SEQUENCE</scope>
    <source>
        <tissue evidence="6">Shoot tissue taken approximately 20 cm above the soil surface</tissue>
    </source>
</reference>
<dbReference type="InterPro" id="IPR045281">
    <property type="entry name" value="CONSTANS-like"/>
</dbReference>
<sequence>MMSSFQFNPAGMSMQSSHLPTQSVWSSVSSTPIPEETCSRSERRAAALAKFRQKRKGRCFDKKVRYVNRKKLAETRPRVRGQFVRQTSNADIISTGDDISEDEDDDPSSREVELVSSPE</sequence>
<evidence type="ECO:0000256" key="3">
    <source>
        <dbReference type="PROSITE-ProRule" id="PRU00357"/>
    </source>
</evidence>
<proteinExistence type="predicted"/>
<comment type="subcellular location">
    <subcellularLocation>
        <location evidence="1 3">Nucleus</location>
    </subcellularLocation>
</comment>
<evidence type="ECO:0000256" key="1">
    <source>
        <dbReference type="ARBA" id="ARBA00004123"/>
    </source>
</evidence>
<feature type="region of interest" description="Disordered" evidence="4">
    <location>
        <begin position="1"/>
        <end position="41"/>
    </location>
</feature>
<protein>
    <submittedName>
        <fullName evidence="6">PtpRR9</fullName>
    </submittedName>
</protein>
<dbReference type="PROSITE" id="PS51017">
    <property type="entry name" value="CCT"/>
    <property type="match status" value="1"/>
</dbReference>
<feature type="domain" description="CCT" evidence="5">
    <location>
        <begin position="44"/>
        <end position="86"/>
    </location>
</feature>
<evidence type="ECO:0000256" key="2">
    <source>
        <dbReference type="ARBA" id="ARBA00023242"/>
    </source>
</evidence>
<reference evidence="6" key="1">
    <citation type="submission" date="2014-09" db="EMBL/GenBank/DDBJ databases">
        <authorList>
            <person name="Magalhaes I.L.F."/>
            <person name="Oliveira U."/>
            <person name="Santos F.R."/>
            <person name="Vidigal T.H.D.A."/>
            <person name="Brescovit A.D."/>
            <person name="Santos A.J."/>
        </authorList>
    </citation>
    <scope>NUCLEOTIDE SEQUENCE</scope>
    <source>
        <tissue evidence="6">Shoot tissue taken approximately 20 cm above the soil surface</tissue>
    </source>
</reference>
<name>A0A0A9G4N0_ARUDO</name>